<dbReference type="Proteomes" id="UP001165041">
    <property type="component" value="Unassembled WGS sequence"/>
</dbReference>
<dbReference type="EMBL" id="BSSA01000019">
    <property type="protein sequence ID" value="GLW72658.1"/>
    <property type="molecule type" value="Genomic_DNA"/>
</dbReference>
<dbReference type="InterPro" id="IPR011611">
    <property type="entry name" value="PfkB_dom"/>
</dbReference>
<comment type="similarity">
    <text evidence="1">Belongs to the carbohydrate kinase PfkB family.</text>
</comment>
<gene>
    <name evidence="7" type="ORF">Kpho02_49570</name>
</gene>
<dbReference type="GO" id="GO:0005524">
    <property type="term" value="F:ATP binding"/>
    <property type="evidence" value="ECO:0007669"/>
    <property type="project" value="UniProtKB-KW"/>
</dbReference>
<dbReference type="InterPro" id="IPR002173">
    <property type="entry name" value="Carboh/pur_kinase_PfkB_CS"/>
</dbReference>
<dbReference type="RefSeq" id="WP_285738347.1">
    <property type="nucleotide sequence ID" value="NZ_BSSA01000019.1"/>
</dbReference>
<dbReference type="Gene3D" id="3.40.1190.20">
    <property type="match status" value="1"/>
</dbReference>
<dbReference type="GO" id="GO:0016301">
    <property type="term" value="F:kinase activity"/>
    <property type="evidence" value="ECO:0007669"/>
    <property type="project" value="UniProtKB-KW"/>
</dbReference>
<evidence type="ECO:0000256" key="3">
    <source>
        <dbReference type="ARBA" id="ARBA00022741"/>
    </source>
</evidence>
<evidence type="ECO:0000313" key="7">
    <source>
        <dbReference type="EMBL" id="GLW72658.1"/>
    </source>
</evidence>
<dbReference type="InterPro" id="IPR029056">
    <property type="entry name" value="Ribokinase-like"/>
</dbReference>
<dbReference type="AlphaFoldDB" id="A0A9W6QCU1"/>
<proteinExistence type="inferred from homology"/>
<dbReference type="InterPro" id="IPR050306">
    <property type="entry name" value="PfkB_Carbo_kinase"/>
</dbReference>
<comment type="caution">
    <text evidence="7">The sequence shown here is derived from an EMBL/GenBank/DDBJ whole genome shotgun (WGS) entry which is preliminary data.</text>
</comment>
<keyword evidence="2" id="KW-0808">Transferase</keyword>
<evidence type="ECO:0000256" key="1">
    <source>
        <dbReference type="ARBA" id="ARBA00010688"/>
    </source>
</evidence>
<dbReference type="SUPFAM" id="SSF53613">
    <property type="entry name" value="Ribokinase-like"/>
    <property type="match status" value="1"/>
</dbReference>
<keyword evidence="3" id="KW-0547">Nucleotide-binding</keyword>
<protein>
    <submittedName>
        <fullName evidence="7">Ribokinase</fullName>
    </submittedName>
</protein>
<name>A0A9W6QCU1_9ACTN</name>
<evidence type="ECO:0000256" key="2">
    <source>
        <dbReference type="ARBA" id="ARBA00022679"/>
    </source>
</evidence>
<dbReference type="CDD" id="cd01167">
    <property type="entry name" value="bac_FRK"/>
    <property type="match status" value="1"/>
</dbReference>
<evidence type="ECO:0000256" key="4">
    <source>
        <dbReference type="ARBA" id="ARBA00022777"/>
    </source>
</evidence>
<keyword evidence="4" id="KW-0418">Kinase</keyword>
<evidence type="ECO:0000313" key="8">
    <source>
        <dbReference type="Proteomes" id="UP001165041"/>
    </source>
</evidence>
<evidence type="ECO:0000256" key="5">
    <source>
        <dbReference type="ARBA" id="ARBA00022840"/>
    </source>
</evidence>
<dbReference type="PANTHER" id="PTHR43085">
    <property type="entry name" value="HEXOKINASE FAMILY MEMBER"/>
    <property type="match status" value="1"/>
</dbReference>
<evidence type="ECO:0000259" key="6">
    <source>
        <dbReference type="Pfam" id="PF00294"/>
    </source>
</evidence>
<dbReference type="Pfam" id="PF00294">
    <property type="entry name" value="PfkB"/>
    <property type="match status" value="1"/>
</dbReference>
<dbReference type="PROSITE" id="PS00584">
    <property type="entry name" value="PFKB_KINASES_2"/>
    <property type="match status" value="1"/>
</dbReference>
<keyword evidence="5" id="KW-0067">ATP-binding</keyword>
<feature type="domain" description="Carbohydrate kinase PfkB" evidence="6">
    <location>
        <begin position="14"/>
        <end position="291"/>
    </location>
</feature>
<dbReference type="PANTHER" id="PTHR43085:SF1">
    <property type="entry name" value="PSEUDOURIDINE KINASE-RELATED"/>
    <property type="match status" value="1"/>
</dbReference>
<dbReference type="PROSITE" id="PS00583">
    <property type="entry name" value="PFKB_KINASES_1"/>
    <property type="match status" value="1"/>
</dbReference>
<reference evidence="7" key="1">
    <citation type="submission" date="2023-02" db="EMBL/GenBank/DDBJ databases">
        <title>Kitasatospora phosalacinea NBRC 14627.</title>
        <authorList>
            <person name="Ichikawa N."/>
            <person name="Sato H."/>
            <person name="Tonouchi N."/>
        </authorList>
    </citation>
    <scope>NUCLEOTIDE SEQUENCE</scope>
    <source>
        <strain evidence="7">NBRC 14627</strain>
    </source>
</reference>
<accession>A0A9W6QCU1</accession>
<organism evidence="7 8">
    <name type="scientific">Kitasatospora phosalacinea</name>
    <dbReference type="NCBI Taxonomy" id="2065"/>
    <lineage>
        <taxon>Bacteria</taxon>
        <taxon>Bacillati</taxon>
        <taxon>Actinomycetota</taxon>
        <taxon>Actinomycetes</taxon>
        <taxon>Kitasatosporales</taxon>
        <taxon>Streptomycetaceae</taxon>
        <taxon>Kitasatospora</taxon>
    </lineage>
</organism>
<sequence length="304" mass="31060">MPEPTPADFDFLVIGECVADIVRTPGHPDRPHPGGSPANVAHGLARLGRRTALLTQLGTDPYGELIRTHLEAGGTTVLTDGRDVPTPSAIVTLDPSGSGSYRFAIDWTLAPTAAAPRARHVHLGSLASVQEPGAAVARRLLRGARAAGATVSYDPNVRPDLFGERSAAVAAVEHCVALSDLVKASDEDLAFLYPGVPVRDSAARWLTLGPGTVVVTRGGDGAFALTPEGETRTDAPPTTVVDTVGAGDSFMSALLAALDTPRPGLDALTAALRTAAAAAAVTVSRAGANPPTAAELAARRADLA</sequence>